<reference evidence="1 2" key="1">
    <citation type="journal article" date="2013" name="Nat. Commun.">
        <title>The evolution and pathogenic mechanisms of the rice sheath blight pathogen.</title>
        <authorList>
            <person name="Zheng A."/>
            <person name="Lin R."/>
            <person name="Xu L."/>
            <person name="Qin P."/>
            <person name="Tang C."/>
            <person name="Ai P."/>
            <person name="Zhang D."/>
            <person name="Liu Y."/>
            <person name="Sun Z."/>
            <person name="Feng H."/>
            <person name="Wang Y."/>
            <person name="Chen Y."/>
            <person name="Liang X."/>
            <person name="Fu R."/>
            <person name="Li Q."/>
            <person name="Zhang J."/>
            <person name="Yu X."/>
            <person name="Xie Z."/>
            <person name="Ding L."/>
            <person name="Guan P."/>
            <person name="Tang J."/>
            <person name="Liang Y."/>
            <person name="Wang S."/>
            <person name="Deng Q."/>
            <person name="Li S."/>
            <person name="Zhu J."/>
            <person name="Wang L."/>
            <person name="Liu H."/>
            <person name="Li P."/>
        </authorList>
    </citation>
    <scope>NUCLEOTIDE SEQUENCE [LARGE SCALE GENOMIC DNA]</scope>
    <source>
        <strain evidence="2">AG-1 IA</strain>
    </source>
</reference>
<dbReference type="Proteomes" id="UP000011668">
    <property type="component" value="Unassembled WGS sequence"/>
</dbReference>
<dbReference type="AlphaFoldDB" id="L8X7R9"/>
<evidence type="ECO:0000313" key="2">
    <source>
        <dbReference type="Proteomes" id="UP000011668"/>
    </source>
</evidence>
<name>L8X7R9_THACA</name>
<organism evidence="1 2">
    <name type="scientific">Thanatephorus cucumeris (strain AG1-IA)</name>
    <name type="common">Rice sheath blight fungus</name>
    <name type="synonym">Rhizoctonia solani</name>
    <dbReference type="NCBI Taxonomy" id="983506"/>
    <lineage>
        <taxon>Eukaryota</taxon>
        <taxon>Fungi</taxon>
        <taxon>Dikarya</taxon>
        <taxon>Basidiomycota</taxon>
        <taxon>Agaricomycotina</taxon>
        <taxon>Agaricomycetes</taxon>
        <taxon>Cantharellales</taxon>
        <taxon>Ceratobasidiaceae</taxon>
        <taxon>Rhizoctonia</taxon>
        <taxon>Rhizoctonia solani AG-1</taxon>
    </lineage>
</organism>
<dbReference type="EMBL" id="AFRT01000281">
    <property type="protein sequence ID" value="ELU44699.1"/>
    <property type="molecule type" value="Genomic_DNA"/>
</dbReference>
<evidence type="ECO:0000313" key="1">
    <source>
        <dbReference type="EMBL" id="ELU44699.1"/>
    </source>
</evidence>
<accession>L8X7R9</accession>
<sequence>MVVHGFPERVITGIKCAPIQVKFVTEDKVIFFAVITDPSPGVIGSVFVDEARDVREIRYLTGPINPSQVVSASQ</sequence>
<keyword evidence="2" id="KW-1185">Reference proteome</keyword>
<proteinExistence type="predicted"/>
<protein>
    <submittedName>
        <fullName evidence="1">Uncharacterized protein</fullName>
    </submittedName>
</protein>
<gene>
    <name evidence="1" type="ORF">AG1IA_01268</name>
</gene>
<dbReference type="HOGENOM" id="CLU_2689495_0_0_1"/>
<comment type="caution">
    <text evidence="1">The sequence shown here is derived from an EMBL/GenBank/DDBJ whole genome shotgun (WGS) entry which is preliminary data.</text>
</comment>